<evidence type="ECO:0000256" key="1">
    <source>
        <dbReference type="ARBA" id="ARBA00010879"/>
    </source>
</evidence>
<dbReference type="PANTHER" id="PTHR24559">
    <property type="entry name" value="TRANSPOSON TY3-I GAG-POL POLYPROTEIN"/>
    <property type="match status" value="1"/>
</dbReference>
<dbReference type="SUPFAM" id="SSF57302">
    <property type="entry name" value="Snake toxin-like"/>
    <property type="match status" value="1"/>
</dbReference>
<keyword evidence="6" id="KW-1185">Reference proteome</keyword>
<dbReference type="Pfam" id="PF08917">
    <property type="entry name" value="ecTbetaR2"/>
    <property type="match status" value="1"/>
</dbReference>
<dbReference type="EMBL" id="CAUEEQ010000362">
    <property type="protein sequence ID" value="CAJ0916598.1"/>
    <property type="molecule type" value="Genomic_DNA"/>
</dbReference>
<gene>
    <name evidence="5" type="ORF">RIMI_LOCUS323052</name>
</gene>
<dbReference type="InterPro" id="IPR015013">
    <property type="entry name" value="Transforming_GF_b_rcpt_2_ecto"/>
</dbReference>
<accession>A0ABN9KMZ9</accession>
<dbReference type="InterPro" id="IPR045860">
    <property type="entry name" value="Snake_toxin-like_sf"/>
</dbReference>
<dbReference type="PANTHER" id="PTHR24559:SF454">
    <property type="entry name" value="RIBONUCLEASE H"/>
    <property type="match status" value="1"/>
</dbReference>
<dbReference type="EC" id="3.1.26.4" evidence="2"/>
<dbReference type="Gene3D" id="3.30.70.270">
    <property type="match status" value="1"/>
</dbReference>
<dbReference type="SUPFAM" id="SSF56672">
    <property type="entry name" value="DNA/RNA polymerases"/>
    <property type="match status" value="1"/>
</dbReference>
<dbReference type="Gene3D" id="2.10.60.10">
    <property type="entry name" value="CD59"/>
    <property type="match status" value="1"/>
</dbReference>
<evidence type="ECO:0000259" key="3">
    <source>
        <dbReference type="Pfam" id="PF00078"/>
    </source>
</evidence>
<organism evidence="5 6">
    <name type="scientific">Ranitomeya imitator</name>
    <name type="common">mimic poison frog</name>
    <dbReference type="NCBI Taxonomy" id="111125"/>
    <lineage>
        <taxon>Eukaryota</taxon>
        <taxon>Metazoa</taxon>
        <taxon>Chordata</taxon>
        <taxon>Craniata</taxon>
        <taxon>Vertebrata</taxon>
        <taxon>Euteleostomi</taxon>
        <taxon>Amphibia</taxon>
        <taxon>Batrachia</taxon>
        <taxon>Anura</taxon>
        <taxon>Neobatrachia</taxon>
        <taxon>Hyloidea</taxon>
        <taxon>Dendrobatidae</taxon>
        <taxon>Dendrobatinae</taxon>
        <taxon>Ranitomeya</taxon>
    </lineage>
</organism>
<comment type="similarity">
    <text evidence="1">Belongs to the beta type-B retroviral polymerase family. HERV class-II K(HML-2) pol subfamily.</text>
</comment>
<dbReference type="Proteomes" id="UP001176940">
    <property type="component" value="Unassembled WGS sequence"/>
</dbReference>
<feature type="domain" description="Reverse transcriptase" evidence="3">
    <location>
        <begin position="1"/>
        <end position="79"/>
    </location>
</feature>
<dbReference type="CDD" id="cd01647">
    <property type="entry name" value="RT_LTR"/>
    <property type="match status" value="1"/>
</dbReference>
<sequence length="317" mass="35240">MPFGMKNAPATFQRMVNNQLQGLEKYAVAYLDGIAIFSSSGMNHLQLLQEKLRRIHQSGLTIKPGKCQMGMIEVHYLGHWDSLELQIYAPTSFMSLATAHRNTRTNLCKWCDNSHPACEGGICYTNCSLSSYCETAEEICVTIWKQHNDSVQVTTLCHHPPAALENILLPRYNTARRWRPSPNSSLSVAAWRSRSATTKLIFYNQSDGYSLLPQPGGPLPVAMPSGLRPPFPDGDSVTVLLIPLPYPSAEEEAEVMAQEGAAYCKRHITQPEAWTAVRDQLGILCLGCPPPRCNISTPLRQQHNHNTELLPIRSTTA</sequence>
<evidence type="ECO:0000313" key="5">
    <source>
        <dbReference type="EMBL" id="CAJ0916598.1"/>
    </source>
</evidence>
<proteinExistence type="inferred from homology"/>
<comment type="caution">
    <text evidence="5">The sequence shown here is derived from an EMBL/GenBank/DDBJ whole genome shotgun (WGS) entry which is preliminary data.</text>
</comment>
<dbReference type="InterPro" id="IPR043128">
    <property type="entry name" value="Rev_trsase/Diguanyl_cyclase"/>
</dbReference>
<name>A0ABN9KMZ9_9NEOB</name>
<feature type="domain" description="Transforming growth factor beta receptor 2 ectodomain" evidence="4">
    <location>
        <begin position="106"/>
        <end position="209"/>
    </location>
</feature>
<evidence type="ECO:0000256" key="2">
    <source>
        <dbReference type="ARBA" id="ARBA00012180"/>
    </source>
</evidence>
<dbReference type="InterPro" id="IPR053134">
    <property type="entry name" value="RNA-dir_DNA_polymerase"/>
</dbReference>
<dbReference type="InterPro" id="IPR000477">
    <property type="entry name" value="RT_dom"/>
</dbReference>
<evidence type="ECO:0000259" key="4">
    <source>
        <dbReference type="Pfam" id="PF08917"/>
    </source>
</evidence>
<dbReference type="Pfam" id="PF00078">
    <property type="entry name" value="RVT_1"/>
    <property type="match status" value="1"/>
</dbReference>
<reference evidence="5" key="1">
    <citation type="submission" date="2023-07" db="EMBL/GenBank/DDBJ databases">
        <authorList>
            <person name="Stuckert A."/>
        </authorList>
    </citation>
    <scope>NUCLEOTIDE SEQUENCE</scope>
</reference>
<protein>
    <recommendedName>
        <fullName evidence="2">ribonuclease H</fullName>
        <ecNumber evidence="2">3.1.26.4</ecNumber>
    </recommendedName>
</protein>
<dbReference type="InterPro" id="IPR043502">
    <property type="entry name" value="DNA/RNA_pol_sf"/>
</dbReference>
<evidence type="ECO:0000313" key="6">
    <source>
        <dbReference type="Proteomes" id="UP001176940"/>
    </source>
</evidence>